<comment type="caution">
    <text evidence="2">The sequence shown here is derived from an EMBL/GenBank/DDBJ whole genome shotgun (WGS) entry which is preliminary data.</text>
</comment>
<sequence length="201" mass="21090">MYLRGAVWFGARVGRACSPERRELADLVNQVDAPRVSRLRARGRKAAAAGVAKRRAAALAAEVGGEVEMAGVEVPLMSGGVGEGPGEEEWGTSAESAGDEESAGSAGEEGESGVESVGEEESGAESAEEEVVGAVSAGEEGDVESGDESPGGVKGEGFWEKCRRLYAAQDSRLESMYEMWLGVEGAEPGPQAMYNFFRHMR</sequence>
<gene>
    <name evidence="2" type="ORF">GX50_08238</name>
</gene>
<reference evidence="2 3" key="1">
    <citation type="submission" date="2017-10" db="EMBL/GenBank/DDBJ databases">
        <title>Comparative genomics in systemic dimorphic fungi from Ajellomycetaceae.</title>
        <authorList>
            <person name="Munoz J.F."/>
            <person name="Mcewen J.G."/>
            <person name="Clay O.K."/>
            <person name="Cuomo C.A."/>
        </authorList>
    </citation>
    <scope>NUCLEOTIDE SEQUENCE [LARGE SCALE GENOMIC DNA]</scope>
    <source>
        <strain evidence="2 3">UAMH4076</strain>
    </source>
</reference>
<name>A0A2B7YY51_9EURO</name>
<keyword evidence="3" id="KW-1185">Reference proteome</keyword>
<proteinExistence type="predicted"/>
<evidence type="ECO:0000256" key="1">
    <source>
        <dbReference type="SAM" id="MobiDB-lite"/>
    </source>
</evidence>
<feature type="region of interest" description="Disordered" evidence="1">
    <location>
        <begin position="78"/>
        <end position="155"/>
    </location>
</feature>
<protein>
    <submittedName>
        <fullName evidence="2">Uncharacterized protein</fullName>
    </submittedName>
</protein>
<accession>A0A2B7YY51</accession>
<dbReference type="AlphaFoldDB" id="A0A2B7YY51"/>
<dbReference type="Proteomes" id="UP000226031">
    <property type="component" value="Unassembled WGS sequence"/>
</dbReference>
<dbReference type="EMBL" id="PDND01000284">
    <property type="protein sequence ID" value="PGH29024.1"/>
    <property type="molecule type" value="Genomic_DNA"/>
</dbReference>
<evidence type="ECO:0000313" key="3">
    <source>
        <dbReference type="Proteomes" id="UP000226031"/>
    </source>
</evidence>
<organism evidence="2 3">
    <name type="scientific">[Emmonsia] crescens</name>
    <dbReference type="NCBI Taxonomy" id="73230"/>
    <lineage>
        <taxon>Eukaryota</taxon>
        <taxon>Fungi</taxon>
        <taxon>Dikarya</taxon>
        <taxon>Ascomycota</taxon>
        <taxon>Pezizomycotina</taxon>
        <taxon>Eurotiomycetes</taxon>
        <taxon>Eurotiomycetidae</taxon>
        <taxon>Onygenales</taxon>
        <taxon>Ajellomycetaceae</taxon>
        <taxon>Emergomyces</taxon>
    </lineage>
</organism>
<evidence type="ECO:0000313" key="2">
    <source>
        <dbReference type="EMBL" id="PGH29024.1"/>
    </source>
</evidence>
<feature type="compositionally biased region" description="Acidic residues" evidence="1">
    <location>
        <begin position="97"/>
        <end position="131"/>
    </location>
</feature>